<dbReference type="GO" id="GO:0015095">
    <property type="term" value="F:magnesium ion transmembrane transporter activity"/>
    <property type="evidence" value="ECO:0007669"/>
    <property type="project" value="TreeGrafter"/>
</dbReference>
<protein>
    <recommendedName>
        <fullName evidence="11">Mg2 transporter protein CorA family protein</fullName>
    </recommendedName>
</protein>
<dbReference type="PANTHER" id="PTHR46494:SF1">
    <property type="entry name" value="CORA FAMILY METAL ION TRANSPORTER (EUROFUNG)"/>
    <property type="match status" value="1"/>
</dbReference>
<reference evidence="9 10" key="1">
    <citation type="journal article" date="2016" name="Nat. Commun.">
        <title>Thousands of microbial genomes shed light on interconnected biogeochemical processes in an aquifer system.</title>
        <authorList>
            <person name="Anantharaman K."/>
            <person name="Brown C.T."/>
            <person name="Hug L.A."/>
            <person name="Sharon I."/>
            <person name="Castelle C.J."/>
            <person name="Probst A.J."/>
            <person name="Thomas B.C."/>
            <person name="Singh A."/>
            <person name="Wilkins M.J."/>
            <person name="Karaoz U."/>
            <person name="Brodie E.L."/>
            <person name="Williams K.H."/>
            <person name="Hubbard S.S."/>
            <person name="Banfield J.F."/>
        </authorList>
    </citation>
    <scope>NUCLEOTIDE SEQUENCE [LARGE SCALE GENOMIC DNA]</scope>
</reference>
<feature type="transmembrane region" description="Helical" evidence="8">
    <location>
        <begin position="245"/>
        <end position="266"/>
    </location>
</feature>
<dbReference type="Gene3D" id="3.30.460.20">
    <property type="entry name" value="CorA soluble domain-like"/>
    <property type="match status" value="1"/>
</dbReference>
<sequence length="304" mass="36012">MRTLKTKTLSWHHLQRPDKKDLDWIQNNFHFHQIVMGELTKPTVRPKAELFDRYIYMVLHFPIFEERERKTHQREIDFLITENELITVSYESIPPLDAFFKMCLGEKSCQELYASKTPAHLLFYVLKELFNFSLRELDHIQENVNQIEEKIFSGFERDVVEELSIVRRDIIDFRRAVKPQHLTLESLKDHCLKLFGSSLGPYFAGLVGEYQKVWNLLENNKEALDALYDNNTTLLNVKQNEIMKIFTILAFITFPLTLLVSILQINTENNPILGRSPYDFWIIVAVVVTVTMIMIWIFKKKNWI</sequence>
<dbReference type="InterPro" id="IPR045861">
    <property type="entry name" value="CorA_cytoplasmic_dom"/>
</dbReference>
<keyword evidence="6 8" id="KW-1133">Transmembrane helix</keyword>
<keyword evidence="3" id="KW-0813">Transport</keyword>
<dbReference type="GO" id="GO:0050897">
    <property type="term" value="F:cobalt ion binding"/>
    <property type="evidence" value="ECO:0007669"/>
    <property type="project" value="TreeGrafter"/>
</dbReference>
<dbReference type="GO" id="GO:0005886">
    <property type="term" value="C:plasma membrane"/>
    <property type="evidence" value="ECO:0007669"/>
    <property type="project" value="UniProtKB-SubCell"/>
</dbReference>
<dbReference type="AlphaFoldDB" id="A0A1G2LR71"/>
<dbReference type="InterPro" id="IPR002523">
    <property type="entry name" value="MgTranspt_CorA/ZnTranspt_ZntB"/>
</dbReference>
<evidence type="ECO:0000256" key="6">
    <source>
        <dbReference type="ARBA" id="ARBA00022989"/>
    </source>
</evidence>
<proteinExistence type="inferred from homology"/>
<keyword evidence="5 8" id="KW-0812">Transmembrane</keyword>
<evidence type="ECO:0000313" key="9">
    <source>
        <dbReference type="EMBL" id="OHA13359.1"/>
    </source>
</evidence>
<dbReference type="PANTHER" id="PTHR46494">
    <property type="entry name" value="CORA FAMILY METAL ION TRANSPORTER (EUROFUNG)"/>
    <property type="match status" value="1"/>
</dbReference>
<comment type="subcellular location">
    <subcellularLocation>
        <location evidence="1">Cell membrane</location>
        <topology evidence="1">Multi-pass membrane protein</topology>
    </subcellularLocation>
</comment>
<evidence type="ECO:0000256" key="1">
    <source>
        <dbReference type="ARBA" id="ARBA00004651"/>
    </source>
</evidence>
<dbReference type="Pfam" id="PF01544">
    <property type="entry name" value="CorA"/>
    <property type="match status" value="1"/>
</dbReference>
<name>A0A1G2LR71_9BACT</name>
<evidence type="ECO:0000256" key="2">
    <source>
        <dbReference type="ARBA" id="ARBA00009765"/>
    </source>
</evidence>
<evidence type="ECO:0008006" key="11">
    <source>
        <dbReference type="Google" id="ProtNLM"/>
    </source>
</evidence>
<dbReference type="SUPFAM" id="SSF143865">
    <property type="entry name" value="CorA soluble domain-like"/>
    <property type="match status" value="1"/>
</dbReference>
<evidence type="ECO:0000313" key="10">
    <source>
        <dbReference type="Proteomes" id="UP000177171"/>
    </source>
</evidence>
<feature type="transmembrane region" description="Helical" evidence="8">
    <location>
        <begin position="278"/>
        <end position="298"/>
    </location>
</feature>
<accession>A0A1G2LR71</accession>
<dbReference type="Proteomes" id="UP000177171">
    <property type="component" value="Unassembled WGS sequence"/>
</dbReference>
<evidence type="ECO:0000256" key="5">
    <source>
        <dbReference type="ARBA" id="ARBA00022692"/>
    </source>
</evidence>
<evidence type="ECO:0000256" key="4">
    <source>
        <dbReference type="ARBA" id="ARBA00022475"/>
    </source>
</evidence>
<dbReference type="GO" id="GO:0000287">
    <property type="term" value="F:magnesium ion binding"/>
    <property type="evidence" value="ECO:0007669"/>
    <property type="project" value="TreeGrafter"/>
</dbReference>
<comment type="caution">
    <text evidence="9">The sequence shown here is derived from an EMBL/GenBank/DDBJ whole genome shotgun (WGS) entry which is preliminary data.</text>
</comment>
<keyword evidence="4" id="KW-1003">Cell membrane</keyword>
<dbReference type="EMBL" id="MHQY01000029">
    <property type="protein sequence ID" value="OHA13359.1"/>
    <property type="molecule type" value="Genomic_DNA"/>
</dbReference>
<keyword evidence="7 8" id="KW-0472">Membrane</keyword>
<dbReference type="GO" id="GO:0015087">
    <property type="term" value="F:cobalt ion transmembrane transporter activity"/>
    <property type="evidence" value="ECO:0007669"/>
    <property type="project" value="TreeGrafter"/>
</dbReference>
<evidence type="ECO:0000256" key="8">
    <source>
        <dbReference type="SAM" id="Phobius"/>
    </source>
</evidence>
<evidence type="ECO:0000256" key="7">
    <source>
        <dbReference type="ARBA" id="ARBA00023136"/>
    </source>
</evidence>
<dbReference type="Gene3D" id="1.20.58.340">
    <property type="entry name" value="Magnesium transport protein CorA, transmembrane region"/>
    <property type="match status" value="2"/>
</dbReference>
<comment type="similarity">
    <text evidence="2">Belongs to the CorA metal ion transporter (MIT) (TC 1.A.35) family.</text>
</comment>
<dbReference type="SUPFAM" id="SSF144083">
    <property type="entry name" value="Magnesium transport protein CorA, transmembrane region"/>
    <property type="match status" value="1"/>
</dbReference>
<organism evidence="9 10">
    <name type="scientific">Candidatus Sungbacteria bacterium RIFCSPLOWO2_12_FULL_41_11</name>
    <dbReference type="NCBI Taxonomy" id="1802286"/>
    <lineage>
        <taxon>Bacteria</taxon>
        <taxon>Candidatus Sungiibacteriota</taxon>
    </lineage>
</organism>
<dbReference type="InterPro" id="IPR045863">
    <property type="entry name" value="CorA_TM1_TM2"/>
</dbReference>
<gene>
    <name evidence="9" type="ORF">A3G49_00855</name>
</gene>
<evidence type="ECO:0000256" key="3">
    <source>
        <dbReference type="ARBA" id="ARBA00022448"/>
    </source>
</evidence>